<gene>
    <name evidence="2" type="ORF">CA2015_1609</name>
</gene>
<dbReference type="EMBL" id="CP012040">
    <property type="protein sequence ID" value="AKP51045.1"/>
    <property type="molecule type" value="Genomic_DNA"/>
</dbReference>
<name>A0A0H4PD40_9BACT</name>
<reference evidence="2 3" key="1">
    <citation type="submission" date="2015-07" db="EMBL/GenBank/DDBJ databases">
        <authorList>
            <person name="Kim K.M."/>
        </authorList>
    </citation>
    <scope>NUCLEOTIDE SEQUENCE [LARGE SCALE GENOMIC DNA]</scope>
    <source>
        <strain evidence="2 3">KCTC 12363</strain>
    </source>
</reference>
<organism evidence="2 3">
    <name type="scientific">Cyclobacterium amurskyense</name>
    <dbReference type="NCBI Taxonomy" id="320787"/>
    <lineage>
        <taxon>Bacteria</taxon>
        <taxon>Pseudomonadati</taxon>
        <taxon>Bacteroidota</taxon>
        <taxon>Cytophagia</taxon>
        <taxon>Cytophagales</taxon>
        <taxon>Cyclobacteriaceae</taxon>
        <taxon>Cyclobacterium</taxon>
    </lineage>
</organism>
<sequence length="298" mass="33469">MKTITYLILLLFCYLPLLSKAQKIDKQTLMEDIRYLSSDQLEGRATNTEGNKLAAAHIIERFEALKLTSQYPMYTQSFALEGDDESLDEGSNLIGFIPGTESSKIILLMAHYDHLGKKGDKIYNGADDNASGTAALLNMAAYFMENRPLHSILFAVTDAEEMGLVGAKALLQDFPFPLKQIKLVVNMDMISRSENNTLYAVGTTFYPQFIPYLEKVGKRSPIQLVLGNDGEKGQLDWTNASDHGPFHKKGIPFIYFGVDDHEDYHQPSDLFENIHQPFFLEACELILKSILEIDASIE</sequence>
<evidence type="ECO:0000313" key="3">
    <source>
        <dbReference type="Proteomes" id="UP000036520"/>
    </source>
</evidence>
<dbReference type="SUPFAM" id="SSF53187">
    <property type="entry name" value="Zn-dependent exopeptidases"/>
    <property type="match status" value="1"/>
</dbReference>
<dbReference type="GO" id="GO:0006508">
    <property type="term" value="P:proteolysis"/>
    <property type="evidence" value="ECO:0007669"/>
    <property type="project" value="InterPro"/>
</dbReference>
<dbReference type="InterPro" id="IPR045175">
    <property type="entry name" value="M28_fam"/>
</dbReference>
<evidence type="ECO:0000313" key="2">
    <source>
        <dbReference type="EMBL" id="AKP51045.1"/>
    </source>
</evidence>
<dbReference type="PANTHER" id="PTHR12147:SF26">
    <property type="entry name" value="PEPTIDASE M28 DOMAIN-CONTAINING PROTEIN"/>
    <property type="match status" value="1"/>
</dbReference>
<evidence type="ECO:0000259" key="1">
    <source>
        <dbReference type="Pfam" id="PF04389"/>
    </source>
</evidence>
<keyword evidence="3" id="KW-1185">Reference proteome</keyword>
<dbReference type="STRING" id="320787.CA2015_1609"/>
<dbReference type="AlphaFoldDB" id="A0A0H4PD40"/>
<dbReference type="OrthoDB" id="1521787at2"/>
<dbReference type="KEGG" id="camu:CA2015_1609"/>
<accession>A0A0H4PD40</accession>
<feature type="domain" description="Peptidase M28" evidence="1">
    <location>
        <begin position="92"/>
        <end position="287"/>
    </location>
</feature>
<dbReference type="Gene3D" id="3.40.630.10">
    <property type="entry name" value="Zn peptidases"/>
    <property type="match status" value="1"/>
</dbReference>
<dbReference type="RefSeq" id="WP_048641430.1">
    <property type="nucleotide sequence ID" value="NZ_CP012040.1"/>
</dbReference>
<dbReference type="Proteomes" id="UP000036520">
    <property type="component" value="Chromosome"/>
</dbReference>
<dbReference type="PANTHER" id="PTHR12147">
    <property type="entry name" value="METALLOPEPTIDASE M28 FAMILY MEMBER"/>
    <property type="match status" value="1"/>
</dbReference>
<dbReference type="GO" id="GO:0008235">
    <property type="term" value="F:metalloexopeptidase activity"/>
    <property type="evidence" value="ECO:0007669"/>
    <property type="project" value="InterPro"/>
</dbReference>
<protein>
    <submittedName>
        <fullName evidence="2">Peptidase M28</fullName>
    </submittedName>
</protein>
<proteinExistence type="predicted"/>
<dbReference type="Pfam" id="PF04389">
    <property type="entry name" value="Peptidase_M28"/>
    <property type="match status" value="1"/>
</dbReference>
<dbReference type="InterPro" id="IPR007484">
    <property type="entry name" value="Peptidase_M28"/>
</dbReference>